<proteinExistence type="predicted"/>
<evidence type="ECO:0000313" key="2">
    <source>
        <dbReference type="EMBL" id="MFE8698722.1"/>
    </source>
</evidence>
<organism evidence="2 3">
    <name type="scientific">Cytobacillus mangrovibacter</name>
    <dbReference type="NCBI Taxonomy" id="3299024"/>
    <lineage>
        <taxon>Bacteria</taxon>
        <taxon>Bacillati</taxon>
        <taxon>Bacillota</taxon>
        <taxon>Bacilli</taxon>
        <taxon>Bacillales</taxon>
        <taxon>Bacillaceae</taxon>
        <taxon>Cytobacillus</taxon>
    </lineage>
</organism>
<keyword evidence="3" id="KW-1185">Reference proteome</keyword>
<accession>A0ABW6K561</accession>
<reference evidence="2 3" key="1">
    <citation type="submission" date="2024-08" db="EMBL/GenBank/DDBJ databases">
        <title>Two novel Cytobacillus novel species.</title>
        <authorList>
            <person name="Liu G."/>
        </authorList>
    </citation>
    <scope>NUCLEOTIDE SEQUENCE [LARGE SCALE GENOMIC DNA]</scope>
    <source>
        <strain evidence="2 3">FJAT-53684</strain>
    </source>
</reference>
<gene>
    <name evidence="2" type="ORF">ACFYKT_20730</name>
</gene>
<sequence length="41" mass="4903">MDKKTKDKKKRTLSSMQEVNYAREFQRADRAGGYVDKRTKH</sequence>
<dbReference type="EMBL" id="JBIACJ010000019">
    <property type="protein sequence ID" value="MFE8698722.1"/>
    <property type="molecule type" value="Genomic_DNA"/>
</dbReference>
<feature type="compositionally biased region" description="Basic residues" evidence="1">
    <location>
        <begin position="1"/>
        <end position="12"/>
    </location>
</feature>
<dbReference type="InterPro" id="IPR025437">
    <property type="entry name" value="YfhE-like"/>
</dbReference>
<feature type="region of interest" description="Disordered" evidence="1">
    <location>
        <begin position="1"/>
        <end position="41"/>
    </location>
</feature>
<name>A0ABW6K561_9BACI</name>
<dbReference type="RefSeq" id="WP_389223578.1">
    <property type="nucleotide sequence ID" value="NZ_JBIACJ010000019.1"/>
</dbReference>
<evidence type="ECO:0000256" key="1">
    <source>
        <dbReference type="SAM" id="MobiDB-lite"/>
    </source>
</evidence>
<dbReference type="Proteomes" id="UP001601058">
    <property type="component" value="Unassembled WGS sequence"/>
</dbReference>
<protein>
    <submittedName>
        <fullName evidence="2">YfhE family protein</fullName>
    </submittedName>
</protein>
<evidence type="ECO:0000313" key="3">
    <source>
        <dbReference type="Proteomes" id="UP001601058"/>
    </source>
</evidence>
<dbReference type="Pfam" id="PF14152">
    <property type="entry name" value="YfhE"/>
    <property type="match status" value="1"/>
</dbReference>
<comment type="caution">
    <text evidence="2">The sequence shown here is derived from an EMBL/GenBank/DDBJ whole genome shotgun (WGS) entry which is preliminary data.</text>
</comment>